<organism evidence="1">
    <name type="scientific">Arundo donax</name>
    <name type="common">Giant reed</name>
    <name type="synonym">Donax arundinaceus</name>
    <dbReference type="NCBI Taxonomy" id="35708"/>
    <lineage>
        <taxon>Eukaryota</taxon>
        <taxon>Viridiplantae</taxon>
        <taxon>Streptophyta</taxon>
        <taxon>Embryophyta</taxon>
        <taxon>Tracheophyta</taxon>
        <taxon>Spermatophyta</taxon>
        <taxon>Magnoliopsida</taxon>
        <taxon>Liliopsida</taxon>
        <taxon>Poales</taxon>
        <taxon>Poaceae</taxon>
        <taxon>PACMAD clade</taxon>
        <taxon>Arundinoideae</taxon>
        <taxon>Arundineae</taxon>
        <taxon>Arundo</taxon>
    </lineage>
</organism>
<reference evidence="1" key="2">
    <citation type="journal article" date="2015" name="Data Brief">
        <title>Shoot transcriptome of the giant reed, Arundo donax.</title>
        <authorList>
            <person name="Barrero R.A."/>
            <person name="Guerrero F.D."/>
            <person name="Moolhuijzen P."/>
            <person name="Goolsby J.A."/>
            <person name="Tidwell J."/>
            <person name="Bellgard S.E."/>
            <person name="Bellgard M.I."/>
        </authorList>
    </citation>
    <scope>NUCLEOTIDE SEQUENCE</scope>
    <source>
        <tissue evidence="1">Shoot tissue taken approximately 20 cm above the soil surface</tissue>
    </source>
</reference>
<dbReference type="EMBL" id="GBRH01233923">
    <property type="protein sequence ID" value="JAD63972.1"/>
    <property type="molecule type" value="Transcribed_RNA"/>
</dbReference>
<evidence type="ECO:0000313" key="1">
    <source>
        <dbReference type="EMBL" id="JAD63972.1"/>
    </source>
</evidence>
<reference evidence="1" key="1">
    <citation type="submission" date="2014-09" db="EMBL/GenBank/DDBJ databases">
        <authorList>
            <person name="Magalhaes I.L.F."/>
            <person name="Oliveira U."/>
            <person name="Santos F.R."/>
            <person name="Vidigal T.H.D.A."/>
            <person name="Brescovit A.D."/>
            <person name="Santos A.J."/>
        </authorList>
    </citation>
    <scope>NUCLEOTIDE SEQUENCE</scope>
    <source>
        <tissue evidence="1">Shoot tissue taken approximately 20 cm above the soil surface</tissue>
    </source>
</reference>
<accession>A0A0A9BXI5</accession>
<dbReference type="AlphaFoldDB" id="A0A0A9BXI5"/>
<proteinExistence type="predicted"/>
<protein>
    <submittedName>
        <fullName evidence="1">Uncharacterized protein</fullName>
    </submittedName>
</protein>
<sequence length="79" mass="8848">MGCPAPPISEASFTMPRGRILQIDGRKNSEPELSCEHTSCKNVLHIFLFLITEHTLRRVGKAPLCKPIHCPASITYYKP</sequence>
<name>A0A0A9BXI5_ARUDO</name>